<accession>A0A1V4EQD2</accession>
<evidence type="ECO:0000313" key="11">
    <source>
        <dbReference type="Proteomes" id="UP000190229"/>
    </source>
</evidence>
<evidence type="ECO:0000259" key="9">
    <source>
        <dbReference type="PROSITE" id="PS50850"/>
    </source>
</evidence>
<dbReference type="Gene3D" id="1.20.1720.10">
    <property type="entry name" value="Multidrug resistance protein D"/>
    <property type="match status" value="1"/>
</dbReference>
<dbReference type="GO" id="GO:0022857">
    <property type="term" value="F:transmembrane transporter activity"/>
    <property type="evidence" value="ECO:0007669"/>
    <property type="project" value="InterPro"/>
</dbReference>
<dbReference type="CDD" id="cd17321">
    <property type="entry name" value="MFS_MMR_MDR_like"/>
    <property type="match status" value="1"/>
</dbReference>
<feature type="transmembrane region" description="Helical" evidence="8">
    <location>
        <begin position="365"/>
        <end position="384"/>
    </location>
</feature>
<evidence type="ECO:0000256" key="4">
    <source>
        <dbReference type="ARBA" id="ARBA00022475"/>
    </source>
</evidence>
<feature type="transmembrane region" description="Helical" evidence="8">
    <location>
        <begin position="207"/>
        <end position="226"/>
    </location>
</feature>
<dbReference type="Pfam" id="PF07690">
    <property type="entry name" value="MFS_1"/>
    <property type="match status" value="1"/>
</dbReference>
<dbReference type="AlphaFoldDB" id="A0A1V4EQD2"/>
<dbReference type="Proteomes" id="UP000190229">
    <property type="component" value="Unassembled WGS sequence"/>
</dbReference>
<dbReference type="InterPro" id="IPR011701">
    <property type="entry name" value="MFS"/>
</dbReference>
<feature type="transmembrane region" description="Helical" evidence="8">
    <location>
        <begin position="232"/>
        <end position="255"/>
    </location>
</feature>
<feature type="transmembrane region" description="Helical" evidence="8">
    <location>
        <begin position="112"/>
        <end position="136"/>
    </location>
</feature>
<comment type="similarity">
    <text evidence="2">Belongs to the major facilitator superfamily. EmrB family.</text>
</comment>
<dbReference type="Gene3D" id="1.20.1250.20">
    <property type="entry name" value="MFS general substrate transporter like domains"/>
    <property type="match status" value="1"/>
</dbReference>
<name>A0A1V4EQD2_9BACL</name>
<keyword evidence="7 8" id="KW-0472">Membrane</keyword>
<feature type="transmembrane region" description="Helical" evidence="8">
    <location>
        <begin position="340"/>
        <end position="359"/>
    </location>
</feature>
<dbReference type="PANTHER" id="PTHR42718:SF9">
    <property type="entry name" value="MAJOR FACILITATOR SUPERFAMILY MULTIDRUG TRANSPORTER MFSC"/>
    <property type="match status" value="1"/>
</dbReference>
<feature type="transmembrane region" description="Helical" evidence="8">
    <location>
        <begin position="16"/>
        <end position="36"/>
    </location>
</feature>
<sequence length="479" mass="52064">MIHPRLWQMRHSEKAWYRWLVFSTAVTGTFMVNVDSSVMNVALPVLEREFHAGPQVLQWVISAYLLVITGILPIVGSLSDRMNRKLVFITGVVIFTGGSMLCAFSDSITQLILFRIVQSIGGSIIMGNVMSIVSYIFPAGQRGRPLGLVGSVVAAGTIVGPSVGGVLIAAYGWRSIFWVNVPIGIVSVVASVLVMMPIRSDRPARRFDVMGSILFFVGIVSLMLFISEGQTWGWMNLRSLTAFILSVAMLSAFVWQELTSKSPVIELSLFRLPRFVLGNLTGFLSYVMIMFPGFLLPLYMHDVLRIPTVHIGLLLTPQAISMILFSPVGGWLADRFGTNWPAAIGLFLGTLGLMLMAFLNSASSYTDIVVALSVFGLGMGLFTSPNNVSVLESVPIEKSGLTGSLIATVRNFGRVVGVALTVLFLQLSGNDLQSSAGFAHASSFAFRMGVIIGIAGTVLTMTRFLVRLKKLRVAHETSR</sequence>
<feature type="transmembrane region" description="Helical" evidence="8">
    <location>
        <begin position="56"/>
        <end position="74"/>
    </location>
</feature>
<comment type="subcellular location">
    <subcellularLocation>
        <location evidence="1">Cell membrane</location>
        <topology evidence="1">Multi-pass membrane protein</topology>
    </subcellularLocation>
</comment>
<dbReference type="PRINTS" id="PR01036">
    <property type="entry name" value="TCRTETB"/>
</dbReference>
<feature type="transmembrane region" description="Helical" evidence="8">
    <location>
        <begin position="276"/>
        <end position="299"/>
    </location>
</feature>
<evidence type="ECO:0000256" key="7">
    <source>
        <dbReference type="ARBA" id="ARBA00023136"/>
    </source>
</evidence>
<feature type="transmembrane region" description="Helical" evidence="8">
    <location>
        <begin position="405"/>
        <end position="425"/>
    </location>
</feature>
<dbReference type="PROSITE" id="PS50850">
    <property type="entry name" value="MFS"/>
    <property type="match status" value="1"/>
</dbReference>
<evidence type="ECO:0000256" key="1">
    <source>
        <dbReference type="ARBA" id="ARBA00004651"/>
    </source>
</evidence>
<keyword evidence="5 8" id="KW-0812">Transmembrane</keyword>
<dbReference type="EMBL" id="MWPS01000043">
    <property type="protein sequence ID" value="OPG15111.1"/>
    <property type="molecule type" value="Genomic_DNA"/>
</dbReference>
<evidence type="ECO:0000256" key="3">
    <source>
        <dbReference type="ARBA" id="ARBA00022448"/>
    </source>
</evidence>
<feature type="domain" description="Major facilitator superfamily (MFS) profile" evidence="9">
    <location>
        <begin position="21"/>
        <end position="468"/>
    </location>
</feature>
<keyword evidence="4" id="KW-1003">Cell membrane</keyword>
<evidence type="ECO:0000256" key="8">
    <source>
        <dbReference type="SAM" id="Phobius"/>
    </source>
</evidence>
<dbReference type="InterPro" id="IPR020846">
    <property type="entry name" value="MFS_dom"/>
</dbReference>
<feature type="transmembrane region" description="Helical" evidence="8">
    <location>
        <begin position="86"/>
        <end position="106"/>
    </location>
</feature>
<dbReference type="GO" id="GO:0005886">
    <property type="term" value="C:plasma membrane"/>
    <property type="evidence" value="ECO:0007669"/>
    <property type="project" value="UniProtKB-SubCell"/>
</dbReference>
<protein>
    <submittedName>
        <fullName evidence="10">MFS transporter</fullName>
    </submittedName>
</protein>
<feature type="transmembrane region" description="Helical" evidence="8">
    <location>
        <begin position="311"/>
        <end position="333"/>
    </location>
</feature>
<keyword evidence="6 8" id="KW-1133">Transmembrane helix</keyword>
<evidence type="ECO:0000256" key="5">
    <source>
        <dbReference type="ARBA" id="ARBA00022692"/>
    </source>
</evidence>
<comment type="caution">
    <text evidence="10">The sequence shown here is derived from an EMBL/GenBank/DDBJ whole genome shotgun (WGS) entry which is preliminary data.</text>
</comment>
<feature type="transmembrane region" description="Helical" evidence="8">
    <location>
        <begin position="176"/>
        <end position="195"/>
    </location>
</feature>
<dbReference type="InterPro" id="IPR004638">
    <property type="entry name" value="EmrB-like"/>
</dbReference>
<evidence type="ECO:0000313" key="10">
    <source>
        <dbReference type="EMBL" id="OPG15111.1"/>
    </source>
</evidence>
<reference evidence="10 11" key="1">
    <citation type="submission" date="2017-02" db="EMBL/GenBank/DDBJ databases">
        <title>Draft genome of Acidibacillus ferrooxidans Huett2.</title>
        <authorList>
            <person name="Schopf S."/>
        </authorList>
    </citation>
    <scope>NUCLEOTIDE SEQUENCE [LARGE SCALE GENOMIC DNA]</scope>
    <source>
        <strain evidence="10 11">Huett2</strain>
    </source>
</reference>
<proteinExistence type="inferred from homology"/>
<evidence type="ECO:0000256" key="6">
    <source>
        <dbReference type="ARBA" id="ARBA00022989"/>
    </source>
</evidence>
<feature type="transmembrane region" description="Helical" evidence="8">
    <location>
        <begin position="445"/>
        <end position="466"/>
    </location>
</feature>
<dbReference type="RefSeq" id="WP_079291667.1">
    <property type="nucleotide sequence ID" value="NZ_MWPS01000043.1"/>
</dbReference>
<dbReference type="SUPFAM" id="SSF103473">
    <property type="entry name" value="MFS general substrate transporter"/>
    <property type="match status" value="1"/>
</dbReference>
<gene>
    <name evidence="10" type="ORF">B2M26_13240</name>
</gene>
<keyword evidence="3" id="KW-0813">Transport</keyword>
<keyword evidence="11" id="KW-1185">Reference proteome</keyword>
<dbReference type="InterPro" id="IPR036259">
    <property type="entry name" value="MFS_trans_sf"/>
</dbReference>
<feature type="transmembrane region" description="Helical" evidence="8">
    <location>
        <begin position="148"/>
        <end position="170"/>
    </location>
</feature>
<dbReference type="PANTHER" id="PTHR42718">
    <property type="entry name" value="MAJOR FACILITATOR SUPERFAMILY MULTIDRUG TRANSPORTER MFSC"/>
    <property type="match status" value="1"/>
</dbReference>
<organism evidence="10 11">
    <name type="scientific">Ferroacidibacillus organovorans</name>
    <dbReference type="NCBI Taxonomy" id="1765683"/>
    <lineage>
        <taxon>Bacteria</taxon>
        <taxon>Bacillati</taxon>
        <taxon>Bacillota</taxon>
        <taxon>Bacilli</taxon>
        <taxon>Bacillales</taxon>
        <taxon>Alicyclobacillaceae</taxon>
        <taxon>Ferroacidibacillus</taxon>
    </lineage>
</organism>
<evidence type="ECO:0000256" key="2">
    <source>
        <dbReference type="ARBA" id="ARBA00008537"/>
    </source>
</evidence>
<dbReference type="NCBIfam" id="TIGR00711">
    <property type="entry name" value="efflux_EmrB"/>
    <property type="match status" value="1"/>
</dbReference>